<dbReference type="AlphaFoldDB" id="A0A917RN55"/>
<gene>
    <name evidence="1" type="ORF">GCM10011588_32710</name>
</gene>
<dbReference type="Pfam" id="PF13279">
    <property type="entry name" value="4HBT_2"/>
    <property type="match status" value="1"/>
</dbReference>
<comment type="caution">
    <text evidence="1">The sequence shown here is derived from an EMBL/GenBank/DDBJ whole genome shotgun (WGS) entry which is preliminary data.</text>
</comment>
<dbReference type="SUPFAM" id="SSF54637">
    <property type="entry name" value="Thioesterase/thiol ester dehydrase-isomerase"/>
    <property type="match status" value="1"/>
</dbReference>
<accession>A0A917RN55</accession>
<keyword evidence="2" id="KW-1185">Reference proteome</keyword>
<dbReference type="CDD" id="cd00586">
    <property type="entry name" value="4HBT"/>
    <property type="match status" value="1"/>
</dbReference>
<dbReference type="Proteomes" id="UP000638263">
    <property type="component" value="Unassembled WGS sequence"/>
</dbReference>
<dbReference type="RefSeq" id="WP_062999425.1">
    <property type="nucleotide sequence ID" value="NZ_BMMH01000006.1"/>
</dbReference>
<name>A0A917RN55_9NOCA</name>
<proteinExistence type="predicted"/>
<reference evidence="1" key="2">
    <citation type="submission" date="2020-09" db="EMBL/GenBank/DDBJ databases">
        <authorList>
            <person name="Sun Q."/>
            <person name="Zhou Y."/>
        </authorList>
    </citation>
    <scope>NUCLEOTIDE SEQUENCE</scope>
    <source>
        <strain evidence="1">CGMCC 4.3508</strain>
    </source>
</reference>
<evidence type="ECO:0000313" key="2">
    <source>
        <dbReference type="Proteomes" id="UP000638263"/>
    </source>
</evidence>
<protein>
    <submittedName>
        <fullName evidence="1">Thioesterase</fullName>
    </submittedName>
</protein>
<evidence type="ECO:0000313" key="1">
    <source>
        <dbReference type="EMBL" id="GGL15530.1"/>
    </source>
</evidence>
<dbReference type="InterPro" id="IPR029069">
    <property type="entry name" value="HotDog_dom_sf"/>
</dbReference>
<reference evidence="1" key="1">
    <citation type="journal article" date="2014" name="Int. J. Syst. Evol. Microbiol.">
        <title>Complete genome sequence of Corynebacterium casei LMG S-19264T (=DSM 44701T), isolated from a smear-ripened cheese.</title>
        <authorList>
            <consortium name="US DOE Joint Genome Institute (JGI-PGF)"/>
            <person name="Walter F."/>
            <person name="Albersmeier A."/>
            <person name="Kalinowski J."/>
            <person name="Ruckert C."/>
        </authorList>
    </citation>
    <scope>NUCLEOTIDE SEQUENCE</scope>
    <source>
        <strain evidence="1">CGMCC 4.3508</strain>
    </source>
</reference>
<dbReference type="Gene3D" id="3.10.129.10">
    <property type="entry name" value="Hotdog Thioesterase"/>
    <property type="match status" value="1"/>
</dbReference>
<sequence length="144" mass="15723">MRPPLPFDAYPCEREISLIFADIDRIGHVNNVAIARFFEEGRVTLNRMIEGLLPAGTPLRMLLAHVDIDYLAEVTYPGEVRLGIGVHRIGRTSIAHRAGLFQNGKPVAVSRSVDVHTVAGESGAVPLSEEYRAAARKLLLPDAA</sequence>
<organism evidence="1 2">
    <name type="scientific">Nocardia jinanensis</name>
    <dbReference type="NCBI Taxonomy" id="382504"/>
    <lineage>
        <taxon>Bacteria</taxon>
        <taxon>Bacillati</taxon>
        <taxon>Actinomycetota</taxon>
        <taxon>Actinomycetes</taxon>
        <taxon>Mycobacteriales</taxon>
        <taxon>Nocardiaceae</taxon>
        <taxon>Nocardia</taxon>
    </lineage>
</organism>
<dbReference type="EMBL" id="BMMH01000006">
    <property type="protein sequence ID" value="GGL15530.1"/>
    <property type="molecule type" value="Genomic_DNA"/>
</dbReference>